<organism evidence="11 12">
    <name type="scientific">Halovulum marinum</name>
    <dbReference type="NCBI Taxonomy" id="2662447"/>
    <lineage>
        <taxon>Bacteria</taxon>
        <taxon>Pseudomonadati</taxon>
        <taxon>Pseudomonadota</taxon>
        <taxon>Alphaproteobacteria</taxon>
        <taxon>Rhodobacterales</taxon>
        <taxon>Paracoccaceae</taxon>
        <taxon>Halovulum</taxon>
    </lineage>
</organism>
<feature type="transmembrane region" description="Helical" evidence="10">
    <location>
        <begin position="265"/>
        <end position="283"/>
    </location>
</feature>
<dbReference type="GO" id="GO:0008360">
    <property type="term" value="P:regulation of cell shape"/>
    <property type="evidence" value="ECO:0007669"/>
    <property type="project" value="UniProtKB-KW"/>
</dbReference>
<evidence type="ECO:0000256" key="5">
    <source>
        <dbReference type="ARBA" id="ARBA00022984"/>
    </source>
</evidence>
<dbReference type="Pfam" id="PF03023">
    <property type="entry name" value="MurJ"/>
    <property type="match status" value="1"/>
</dbReference>
<keyword evidence="2" id="KW-1003">Cell membrane</keyword>
<accession>A0A6L5Z3S6</accession>
<dbReference type="GO" id="GO:0034204">
    <property type="term" value="P:lipid translocation"/>
    <property type="evidence" value="ECO:0007669"/>
    <property type="project" value="TreeGrafter"/>
</dbReference>
<dbReference type="EMBL" id="WIND01000011">
    <property type="protein sequence ID" value="MSU90624.1"/>
    <property type="molecule type" value="Genomic_DNA"/>
</dbReference>
<name>A0A6L5Z3S6_9RHOB</name>
<gene>
    <name evidence="11" type="ORF">GE300_13540</name>
</gene>
<feature type="transmembrane region" description="Helical" evidence="10">
    <location>
        <begin position="374"/>
        <end position="399"/>
    </location>
</feature>
<evidence type="ECO:0000313" key="11">
    <source>
        <dbReference type="EMBL" id="MSU90624.1"/>
    </source>
</evidence>
<dbReference type="PANTHER" id="PTHR47019:SF1">
    <property type="entry name" value="LIPID II FLIPPASE MURJ"/>
    <property type="match status" value="1"/>
</dbReference>
<comment type="similarity">
    <text evidence="9">Belongs to the MurJ/MviN family.</text>
</comment>
<evidence type="ECO:0000256" key="8">
    <source>
        <dbReference type="ARBA" id="ARBA00060041"/>
    </source>
</evidence>
<proteinExistence type="inferred from homology"/>
<protein>
    <recommendedName>
        <fullName evidence="13">Peptidoglycan lipid II flippase</fullName>
    </recommendedName>
</protein>
<evidence type="ECO:0000256" key="1">
    <source>
        <dbReference type="ARBA" id="ARBA00004651"/>
    </source>
</evidence>
<feature type="transmembrane region" description="Helical" evidence="10">
    <location>
        <begin position="122"/>
        <end position="145"/>
    </location>
</feature>
<feature type="transmembrane region" description="Helical" evidence="10">
    <location>
        <begin position="223"/>
        <end position="245"/>
    </location>
</feature>
<comment type="function">
    <text evidence="8">Involved in peptidoglycan biosynthesis. Transports lipid-linked peptidoglycan precursors from the inner to the outer leaflet of the cytoplasmic membrane.</text>
</comment>
<keyword evidence="6 10" id="KW-1133">Transmembrane helix</keyword>
<dbReference type="PANTHER" id="PTHR47019">
    <property type="entry name" value="LIPID II FLIPPASE MURJ"/>
    <property type="match status" value="1"/>
</dbReference>
<dbReference type="InterPro" id="IPR051050">
    <property type="entry name" value="Lipid_II_flippase_MurJ/MviN"/>
</dbReference>
<evidence type="ECO:0000256" key="2">
    <source>
        <dbReference type="ARBA" id="ARBA00022475"/>
    </source>
</evidence>
<sequence length="416" mass="42653">MSPLLKASAALSAALMLGRLLGFAREMLLAARLGTSAEAEVAIVALTLPDYLVGVLFSGGLSAALVPALRRARGDRRPALFRIAATMVVAAACVVGAAVALFPGAVFAVLAPALPAAVAAEWAWVVALAGLAVPVAALSGVTGSWLNVSGRFFAVGLGVAVHNAVLCLALLPGGAPGRVVTLLAFGLLAAALARAALVLAIGRPPLRPALKPPPGTEPELPRLFAAGVLTIGLVFVANLLFRTLAAASGPGELAAFSYALRLFELPVGLLLSPLVTVLLPRLADSAAQEPRLMRRTLAALLALAVSVLIAGQILGEPIARAIYDRGAMSEDGMRRVIEVARWMFWALPFAALGLYGAAVLNARRRTGAVMLNTAAGLVLGGTVAALGAVLPGFVLFHAVTGVLNFLRSEPATLWRR</sequence>
<comment type="subcellular location">
    <subcellularLocation>
        <location evidence="1">Cell membrane</location>
        <topology evidence="1">Multi-pass membrane protein</topology>
    </subcellularLocation>
</comment>
<dbReference type="GO" id="GO:0005886">
    <property type="term" value="C:plasma membrane"/>
    <property type="evidence" value="ECO:0007669"/>
    <property type="project" value="UniProtKB-SubCell"/>
</dbReference>
<keyword evidence="3 10" id="KW-0812">Transmembrane</keyword>
<evidence type="ECO:0000256" key="4">
    <source>
        <dbReference type="ARBA" id="ARBA00022960"/>
    </source>
</evidence>
<evidence type="ECO:0008006" key="13">
    <source>
        <dbReference type="Google" id="ProtNLM"/>
    </source>
</evidence>
<evidence type="ECO:0000256" key="9">
    <source>
        <dbReference type="ARBA" id="ARBA00061532"/>
    </source>
</evidence>
<feature type="transmembrane region" description="Helical" evidence="10">
    <location>
        <begin position="81"/>
        <end position="110"/>
    </location>
</feature>
<dbReference type="GO" id="GO:0015648">
    <property type="term" value="F:lipid-linked peptidoglycan transporter activity"/>
    <property type="evidence" value="ECO:0007669"/>
    <property type="project" value="TreeGrafter"/>
</dbReference>
<feature type="transmembrane region" description="Helical" evidence="10">
    <location>
        <begin position="152"/>
        <end position="173"/>
    </location>
</feature>
<keyword evidence="12" id="KW-1185">Reference proteome</keyword>
<evidence type="ECO:0000256" key="6">
    <source>
        <dbReference type="ARBA" id="ARBA00022989"/>
    </source>
</evidence>
<dbReference type="Proteomes" id="UP000474957">
    <property type="component" value="Unassembled WGS sequence"/>
</dbReference>
<evidence type="ECO:0000256" key="7">
    <source>
        <dbReference type="ARBA" id="ARBA00023136"/>
    </source>
</evidence>
<dbReference type="AlphaFoldDB" id="A0A6L5Z3S6"/>
<keyword evidence="5" id="KW-0573">Peptidoglycan synthesis</keyword>
<reference evidence="11 12" key="1">
    <citation type="submission" date="2019-10" db="EMBL/GenBank/DDBJ databases">
        <title>Cognatihalovulum marinum gen. nov. sp. nov., a new member of the family Rhodobacteraceae isolated from deep seawater of the Northwest Indian Ocean.</title>
        <authorList>
            <person name="Ruan C."/>
            <person name="Wang J."/>
            <person name="Zheng X."/>
            <person name="Song L."/>
            <person name="Zhu Y."/>
            <person name="Huang Y."/>
            <person name="Lu Z."/>
            <person name="Du W."/>
            <person name="Huang L."/>
            <person name="Dai X."/>
        </authorList>
    </citation>
    <scope>NUCLEOTIDE SEQUENCE [LARGE SCALE GENOMIC DNA]</scope>
    <source>
        <strain evidence="11 12">2CG4</strain>
    </source>
</reference>
<feature type="transmembrane region" description="Helical" evidence="10">
    <location>
        <begin position="179"/>
        <end position="202"/>
    </location>
</feature>
<dbReference type="RefSeq" id="WP_154447116.1">
    <property type="nucleotide sequence ID" value="NZ_WIND01000011.1"/>
</dbReference>
<keyword evidence="4" id="KW-0133">Cell shape</keyword>
<dbReference type="GO" id="GO:0009252">
    <property type="term" value="P:peptidoglycan biosynthetic process"/>
    <property type="evidence" value="ECO:0007669"/>
    <property type="project" value="UniProtKB-KW"/>
</dbReference>
<comment type="caution">
    <text evidence="11">The sequence shown here is derived from an EMBL/GenBank/DDBJ whole genome shotgun (WGS) entry which is preliminary data.</text>
</comment>
<keyword evidence="7 10" id="KW-0472">Membrane</keyword>
<dbReference type="PRINTS" id="PR01806">
    <property type="entry name" value="VIRFACTRMVIN"/>
</dbReference>
<dbReference type="InterPro" id="IPR004268">
    <property type="entry name" value="MurJ"/>
</dbReference>
<feature type="transmembrane region" description="Helical" evidence="10">
    <location>
        <begin position="342"/>
        <end position="362"/>
    </location>
</feature>
<evidence type="ECO:0000313" key="12">
    <source>
        <dbReference type="Proteomes" id="UP000474957"/>
    </source>
</evidence>
<evidence type="ECO:0000256" key="3">
    <source>
        <dbReference type="ARBA" id="ARBA00022692"/>
    </source>
</evidence>
<feature type="transmembrane region" description="Helical" evidence="10">
    <location>
        <begin position="295"/>
        <end position="315"/>
    </location>
</feature>
<evidence type="ECO:0000256" key="10">
    <source>
        <dbReference type="SAM" id="Phobius"/>
    </source>
</evidence>
<feature type="transmembrane region" description="Helical" evidence="10">
    <location>
        <begin position="49"/>
        <end position="69"/>
    </location>
</feature>